<evidence type="ECO:0000313" key="6">
    <source>
        <dbReference type="EMBL" id="CAK9113681.1"/>
    </source>
</evidence>
<keyword evidence="3" id="KW-0539">Nucleus</keyword>
<feature type="compositionally biased region" description="Low complexity" evidence="4">
    <location>
        <begin position="1"/>
        <end position="12"/>
    </location>
</feature>
<dbReference type="InterPro" id="IPR005172">
    <property type="entry name" value="CRC"/>
</dbReference>
<dbReference type="PANTHER" id="PTHR12446">
    <property type="entry name" value="TESMIN/TSO1-RELATED"/>
    <property type="match status" value="1"/>
</dbReference>
<dbReference type="InterPro" id="IPR033467">
    <property type="entry name" value="Tesmin/TSO1-like_CXC"/>
</dbReference>
<dbReference type="InterPro" id="IPR028307">
    <property type="entry name" value="Lin-54_fam"/>
</dbReference>
<feature type="compositionally biased region" description="Basic and acidic residues" evidence="4">
    <location>
        <begin position="257"/>
        <end position="271"/>
    </location>
</feature>
<dbReference type="Pfam" id="PF03638">
    <property type="entry name" value="TCR"/>
    <property type="match status" value="1"/>
</dbReference>
<gene>
    <name evidence="6" type="ORF">SCF082_LOCUS52685</name>
</gene>
<feature type="region of interest" description="Disordered" evidence="4">
    <location>
        <begin position="235"/>
        <end position="385"/>
    </location>
</feature>
<proteinExistence type="inferred from homology"/>
<dbReference type="EMBL" id="CAXAMM010044209">
    <property type="protein sequence ID" value="CAK9113681.1"/>
    <property type="molecule type" value="Genomic_DNA"/>
</dbReference>
<feature type="compositionally biased region" description="Polar residues" evidence="4">
    <location>
        <begin position="429"/>
        <end position="443"/>
    </location>
</feature>
<reference evidence="6 7" key="1">
    <citation type="submission" date="2024-02" db="EMBL/GenBank/DDBJ databases">
        <authorList>
            <person name="Chen Y."/>
            <person name="Shah S."/>
            <person name="Dougan E. K."/>
            <person name="Thang M."/>
            <person name="Chan C."/>
        </authorList>
    </citation>
    <scope>NUCLEOTIDE SEQUENCE [LARGE SCALE GENOMIC DNA]</scope>
</reference>
<dbReference type="PANTHER" id="PTHR12446:SF34">
    <property type="entry name" value="PROTEIN LIN-54 HOMOLOG"/>
    <property type="match status" value="1"/>
</dbReference>
<feature type="region of interest" description="Disordered" evidence="4">
    <location>
        <begin position="1"/>
        <end position="34"/>
    </location>
</feature>
<accession>A0ABP0SMQ3</accession>
<name>A0ABP0SMQ3_9DINO</name>
<evidence type="ECO:0000256" key="4">
    <source>
        <dbReference type="SAM" id="MobiDB-lite"/>
    </source>
</evidence>
<dbReference type="Proteomes" id="UP001642464">
    <property type="component" value="Unassembled WGS sequence"/>
</dbReference>
<dbReference type="SMART" id="SM01114">
    <property type="entry name" value="CXC"/>
    <property type="match status" value="1"/>
</dbReference>
<comment type="subcellular location">
    <subcellularLocation>
        <location evidence="1">Nucleus</location>
    </subcellularLocation>
</comment>
<sequence length="481" mass="54024">MGQDGASSSSSAKAGRKQRHDLWQLHPSKRNEGKPHVDRVMRHVLKLASAARGIVRTCCPRQELSNLLTHLLFVYVWYFGVTDMGLDKWVEQQWKTERSRKPAAATDDKAASKLGWLEEFVHQDMRNPNEEPVEVLRREIRRTLTELEMILRSHLADSSMSQELMIKVANSAKWLHKSMSSVFAADKAFTASFQAVRQTVRDFVADNPDSHPMVKQLEESLAICTCVKRSELPNFGKAPQRKEHTSASATSSTTAKRRLEASRAQRRREREFSEDDPYYYPGVGPAAGQPGTGGSRARRAKRRNSRYDDMALELSDLDEGDEDRHVSGSASTGRRKVRRRDSGHSAAQDSDYAVPSSRARSPATHAGRRKKRQNAQQAKPPKKRVVKPNEFMCRCARNRCVKFYCPCFVKKTYCNAACECNSCENTSANPSHSHFSEPDNPQIQVAIDARAAGEAPTKDVGHQDQDGSGGKVDQDQNEEQI</sequence>
<feature type="domain" description="CRC" evidence="5">
    <location>
        <begin position="389"/>
        <end position="481"/>
    </location>
</feature>
<evidence type="ECO:0000256" key="1">
    <source>
        <dbReference type="ARBA" id="ARBA00004123"/>
    </source>
</evidence>
<evidence type="ECO:0000256" key="3">
    <source>
        <dbReference type="ARBA" id="ARBA00023242"/>
    </source>
</evidence>
<keyword evidence="7" id="KW-1185">Reference proteome</keyword>
<evidence type="ECO:0000256" key="2">
    <source>
        <dbReference type="ARBA" id="ARBA00007267"/>
    </source>
</evidence>
<protein>
    <recommendedName>
        <fullName evidence="5">CRC domain-containing protein</fullName>
    </recommendedName>
</protein>
<feature type="region of interest" description="Disordered" evidence="4">
    <location>
        <begin position="429"/>
        <end position="481"/>
    </location>
</feature>
<organism evidence="6 7">
    <name type="scientific">Durusdinium trenchii</name>
    <dbReference type="NCBI Taxonomy" id="1381693"/>
    <lineage>
        <taxon>Eukaryota</taxon>
        <taxon>Sar</taxon>
        <taxon>Alveolata</taxon>
        <taxon>Dinophyceae</taxon>
        <taxon>Suessiales</taxon>
        <taxon>Symbiodiniaceae</taxon>
        <taxon>Durusdinium</taxon>
    </lineage>
</organism>
<feature type="compositionally biased region" description="Basic and acidic residues" evidence="4">
    <location>
        <begin position="456"/>
        <end position="465"/>
    </location>
</feature>
<evidence type="ECO:0000313" key="7">
    <source>
        <dbReference type="Proteomes" id="UP001642464"/>
    </source>
</evidence>
<comment type="similarity">
    <text evidence="2">Belongs to the lin-54 family.</text>
</comment>
<evidence type="ECO:0000259" key="5">
    <source>
        <dbReference type="PROSITE" id="PS51634"/>
    </source>
</evidence>
<dbReference type="PROSITE" id="PS51634">
    <property type="entry name" value="CRC"/>
    <property type="match status" value="1"/>
</dbReference>
<comment type="caution">
    <text evidence="6">The sequence shown here is derived from an EMBL/GenBank/DDBJ whole genome shotgun (WGS) entry which is preliminary data.</text>
</comment>